<proteinExistence type="predicted"/>
<accession>A0A2H1W158</accession>
<organism evidence="1">
    <name type="scientific">Spodoptera frugiperda</name>
    <name type="common">Fall armyworm</name>
    <dbReference type="NCBI Taxonomy" id="7108"/>
    <lineage>
        <taxon>Eukaryota</taxon>
        <taxon>Metazoa</taxon>
        <taxon>Ecdysozoa</taxon>
        <taxon>Arthropoda</taxon>
        <taxon>Hexapoda</taxon>
        <taxon>Insecta</taxon>
        <taxon>Pterygota</taxon>
        <taxon>Neoptera</taxon>
        <taxon>Endopterygota</taxon>
        <taxon>Lepidoptera</taxon>
        <taxon>Glossata</taxon>
        <taxon>Ditrysia</taxon>
        <taxon>Noctuoidea</taxon>
        <taxon>Noctuidae</taxon>
        <taxon>Amphipyrinae</taxon>
        <taxon>Spodoptera</taxon>
    </lineage>
</organism>
<dbReference type="EMBL" id="ODYU01005694">
    <property type="protein sequence ID" value="SOQ46808.1"/>
    <property type="molecule type" value="Genomic_DNA"/>
</dbReference>
<reference evidence="1" key="1">
    <citation type="submission" date="2016-07" db="EMBL/GenBank/DDBJ databases">
        <authorList>
            <person name="Bretaudeau A."/>
        </authorList>
    </citation>
    <scope>NUCLEOTIDE SEQUENCE</scope>
    <source>
        <strain evidence="1">Rice</strain>
        <tissue evidence="1">Whole body</tissue>
    </source>
</reference>
<dbReference type="AlphaFoldDB" id="A0A2H1W158"/>
<sequence length="162" mass="18073">MNFELKRVPEWNASELASGPRAEPLGKLTGLPIKVDREKRVPTIPPEIVIDTISLRASEKLPYVLDQTLACKKKANVTRCSQAVTHPSTDRARCCLTSVIGREPLKTEEIWQFSTVTNRLHGWCGGRVNGCYAKYGGRKLPCDKATSTTTNFTFSMHHYLPA</sequence>
<evidence type="ECO:0000313" key="1">
    <source>
        <dbReference type="EMBL" id="SOQ46808.1"/>
    </source>
</evidence>
<name>A0A2H1W158_SPOFR</name>
<gene>
    <name evidence="1" type="ORF">SFRICE_031246</name>
</gene>
<protein>
    <submittedName>
        <fullName evidence="1">SFRICE_031246</fullName>
    </submittedName>
</protein>